<organism evidence="2 3">
    <name type="scientific">Didymella exigua CBS 183.55</name>
    <dbReference type="NCBI Taxonomy" id="1150837"/>
    <lineage>
        <taxon>Eukaryota</taxon>
        <taxon>Fungi</taxon>
        <taxon>Dikarya</taxon>
        <taxon>Ascomycota</taxon>
        <taxon>Pezizomycotina</taxon>
        <taxon>Dothideomycetes</taxon>
        <taxon>Pleosporomycetidae</taxon>
        <taxon>Pleosporales</taxon>
        <taxon>Pleosporineae</taxon>
        <taxon>Didymellaceae</taxon>
        <taxon>Didymella</taxon>
    </lineage>
</organism>
<evidence type="ECO:0000313" key="2">
    <source>
        <dbReference type="EMBL" id="KAF1925259.1"/>
    </source>
</evidence>
<dbReference type="EMBL" id="ML978986">
    <property type="protein sequence ID" value="KAF1925259.1"/>
    <property type="molecule type" value="Genomic_DNA"/>
</dbReference>
<gene>
    <name evidence="2" type="ORF">M421DRAFT_424061</name>
</gene>
<sequence>MMKVHMHGGGGGGGGGREEEEERRRKRGGGREEEEERRRKRGGGGGGGGEQGRRSGVVEPRRQQAQAMQEDKEGEGTAQEREDGADQSEVLARVQLLIDAHKDLLGLLGEHRGVLFRPRRLVATIAGCDIAEEVEEVGEEFVLQRLLDPESGMSSSLELWRV</sequence>
<reference evidence="2" key="1">
    <citation type="journal article" date="2020" name="Stud. Mycol.">
        <title>101 Dothideomycetes genomes: a test case for predicting lifestyles and emergence of pathogens.</title>
        <authorList>
            <person name="Haridas S."/>
            <person name="Albert R."/>
            <person name="Binder M."/>
            <person name="Bloem J."/>
            <person name="Labutti K."/>
            <person name="Salamov A."/>
            <person name="Andreopoulos B."/>
            <person name="Baker S."/>
            <person name="Barry K."/>
            <person name="Bills G."/>
            <person name="Bluhm B."/>
            <person name="Cannon C."/>
            <person name="Castanera R."/>
            <person name="Culley D."/>
            <person name="Daum C."/>
            <person name="Ezra D."/>
            <person name="Gonzalez J."/>
            <person name="Henrissat B."/>
            <person name="Kuo A."/>
            <person name="Liang C."/>
            <person name="Lipzen A."/>
            <person name="Lutzoni F."/>
            <person name="Magnuson J."/>
            <person name="Mondo S."/>
            <person name="Nolan M."/>
            <person name="Ohm R."/>
            <person name="Pangilinan J."/>
            <person name="Park H.-J."/>
            <person name="Ramirez L."/>
            <person name="Alfaro M."/>
            <person name="Sun H."/>
            <person name="Tritt A."/>
            <person name="Yoshinaga Y."/>
            <person name="Zwiers L.-H."/>
            <person name="Turgeon B."/>
            <person name="Goodwin S."/>
            <person name="Spatafora J."/>
            <person name="Crous P."/>
            <person name="Grigoriev I."/>
        </authorList>
    </citation>
    <scope>NUCLEOTIDE SEQUENCE</scope>
    <source>
        <strain evidence="2">CBS 183.55</strain>
    </source>
</reference>
<dbReference type="AlphaFoldDB" id="A0A6A5RCZ1"/>
<protein>
    <submittedName>
        <fullName evidence="2">Uncharacterized protein</fullName>
    </submittedName>
</protein>
<dbReference type="GeneID" id="54351309"/>
<proteinExistence type="predicted"/>
<dbReference type="RefSeq" id="XP_033445511.1">
    <property type="nucleotide sequence ID" value="XM_033593641.1"/>
</dbReference>
<evidence type="ECO:0000313" key="3">
    <source>
        <dbReference type="Proteomes" id="UP000800082"/>
    </source>
</evidence>
<feature type="compositionally biased region" description="Basic and acidic residues" evidence="1">
    <location>
        <begin position="69"/>
        <end position="84"/>
    </location>
</feature>
<name>A0A6A5RCZ1_9PLEO</name>
<accession>A0A6A5RCZ1</accession>
<evidence type="ECO:0000256" key="1">
    <source>
        <dbReference type="SAM" id="MobiDB-lite"/>
    </source>
</evidence>
<feature type="region of interest" description="Disordered" evidence="1">
    <location>
        <begin position="1"/>
        <end position="87"/>
    </location>
</feature>
<dbReference type="Proteomes" id="UP000800082">
    <property type="component" value="Unassembled WGS sequence"/>
</dbReference>
<keyword evidence="3" id="KW-1185">Reference proteome</keyword>